<keyword evidence="5" id="KW-0732">Signal</keyword>
<dbReference type="GO" id="GO:0005987">
    <property type="term" value="P:sucrose catabolic process"/>
    <property type="evidence" value="ECO:0007669"/>
    <property type="project" value="TreeGrafter"/>
</dbReference>
<dbReference type="Proteomes" id="UP000076532">
    <property type="component" value="Unassembled WGS sequence"/>
</dbReference>
<protein>
    <submittedName>
        <fullName evidence="8">Glycoside hydrolase family 32 protein</fullName>
    </submittedName>
</protein>
<dbReference type="STRING" id="436010.A0A165WCK3"/>
<dbReference type="CDD" id="cd18621">
    <property type="entry name" value="GH32_XdINV-like"/>
    <property type="match status" value="1"/>
</dbReference>
<evidence type="ECO:0000256" key="5">
    <source>
        <dbReference type="SAM" id="SignalP"/>
    </source>
</evidence>
<dbReference type="InterPro" id="IPR001362">
    <property type="entry name" value="Glyco_hydro_32"/>
</dbReference>
<dbReference type="InterPro" id="IPR013148">
    <property type="entry name" value="Glyco_hydro_32_N"/>
</dbReference>
<dbReference type="SUPFAM" id="SSF49899">
    <property type="entry name" value="Concanavalin A-like lectins/glucanases"/>
    <property type="match status" value="1"/>
</dbReference>
<gene>
    <name evidence="8" type="ORF">FIBSPDRAFT_762723</name>
</gene>
<evidence type="ECO:0000313" key="8">
    <source>
        <dbReference type="EMBL" id="KZP07566.1"/>
    </source>
</evidence>
<evidence type="ECO:0000259" key="7">
    <source>
        <dbReference type="Pfam" id="PF08244"/>
    </source>
</evidence>
<dbReference type="InterPro" id="IPR013189">
    <property type="entry name" value="Glyco_hydro_32_C"/>
</dbReference>
<dbReference type="Pfam" id="PF08244">
    <property type="entry name" value="Glyco_hydro_32C"/>
    <property type="match status" value="1"/>
</dbReference>
<accession>A0A165WCK3</accession>
<dbReference type="GO" id="GO:0005737">
    <property type="term" value="C:cytoplasm"/>
    <property type="evidence" value="ECO:0007669"/>
    <property type="project" value="TreeGrafter"/>
</dbReference>
<reference evidence="8 9" key="1">
    <citation type="journal article" date="2016" name="Mol. Biol. Evol.">
        <title>Comparative Genomics of Early-Diverging Mushroom-Forming Fungi Provides Insights into the Origins of Lignocellulose Decay Capabilities.</title>
        <authorList>
            <person name="Nagy L.G."/>
            <person name="Riley R."/>
            <person name="Tritt A."/>
            <person name="Adam C."/>
            <person name="Daum C."/>
            <person name="Floudas D."/>
            <person name="Sun H."/>
            <person name="Yadav J.S."/>
            <person name="Pangilinan J."/>
            <person name="Larsson K.H."/>
            <person name="Matsuura K."/>
            <person name="Barry K."/>
            <person name="Labutti K."/>
            <person name="Kuo R."/>
            <person name="Ohm R.A."/>
            <person name="Bhattacharya S.S."/>
            <person name="Shirouzu T."/>
            <person name="Yoshinaga Y."/>
            <person name="Martin F.M."/>
            <person name="Grigoriev I.V."/>
            <person name="Hibbett D.S."/>
        </authorList>
    </citation>
    <scope>NUCLEOTIDE SEQUENCE [LARGE SCALE GENOMIC DNA]</scope>
    <source>
        <strain evidence="8 9">CBS 109695</strain>
    </source>
</reference>
<feature type="signal peptide" evidence="5">
    <location>
        <begin position="1"/>
        <end position="18"/>
    </location>
</feature>
<feature type="domain" description="Glycosyl hydrolase family 32 C-terminal" evidence="7">
    <location>
        <begin position="466"/>
        <end position="617"/>
    </location>
</feature>
<proteinExistence type="inferred from homology"/>
<dbReference type="PANTHER" id="PTHR42800:SF3">
    <property type="entry name" value="GLYCOSYL HYDROLASE FAMILY 32 N-TERMINAL DOMAIN-CONTAINING PROTEIN"/>
    <property type="match status" value="1"/>
</dbReference>
<feature type="chain" id="PRO_5007868419" evidence="5">
    <location>
        <begin position="19"/>
        <end position="650"/>
    </location>
</feature>
<dbReference type="EMBL" id="KV417746">
    <property type="protein sequence ID" value="KZP07566.1"/>
    <property type="molecule type" value="Genomic_DNA"/>
</dbReference>
<sequence>MISSLLPSLLLLALGARASEVDINGRASDAACSLDQTVAPGNLTHCPDGSLFATWRPKARFIAPEGWQNDPMALWQRSDGSFHAGYQFNPQHTQWGNISMGAAHSKDFTHWTDFGSWDNAKTIWPSQIYDIRGVFDGTVFKNGFNGYPTILYTSTYTTALGVGTGEIPGSETQSIAYTMDEGASWIKLNFGEGGNPVIYEWPMTNLTGFRDPYVFLSPRLSTLLKGSASPTNATGEHFLTISSGVDGAGGKLLLYRQTKTGDVTGWTFLGPFFETALTESWSSYSGNFGTNYETASVTRLNASGAALDDGSDVTAQDFVSMGTEGSRADHEFHWPLWVAVNYTAQANGSVAAQPLYAGVVDWGRSYAFVSFTIDGARQVSTGWIYEDDESLVLTAQRGYQGSFSLFRDLYLKVIPNVDPSMTGLYEPGYWGVNNATSGSVTITTLGQRVVPETIAAYKKGSKVSNSPSLTLDKTGYTPLATQPTGRHYAVSGSFVFNVGSTAQAGFRVLASAQEFTDILYDPVAQNVSIYRTSSSLIASYGTQTEVGGLRLWQLVGSNTTTMNMTVYVDGSIVEVYANDELAITTRAYPWLSASVGCGVLSNGTGSSVAVSGLELWDGLVNAWPERPTNSFRGLLNDGPIASIYGLWAGN</sequence>
<dbReference type="InterPro" id="IPR023296">
    <property type="entry name" value="Glyco_hydro_beta-prop_sf"/>
</dbReference>
<evidence type="ECO:0000256" key="1">
    <source>
        <dbReference type="ARBA" id="ARBA00009902"/>
    </source>
</evidence>
<keyword evidence="2 4" id="KW-0378">Hydrolase</keyword>
<organism evidence="8 9">
    <name type="scientific">Athelia psychrophila</name>
    <dbReference type="NCBI Taxonomy" id="1759441"/>
    <lineage>
        <taxon>Eukaryota</taxon>
        <taxon>Fungi</taxon>
        <taxon>Dikarya</taxon>
        <taxon>Basidiomycota</taxon>
        <taxon>Agaricomycotina</taxon>
        <taxon>Agaricomycetes</taxon>
        <taxon>Agaricomycetidae</taxon>
        <taxon>Atheliales</taxon>
        <taxon>Atheliaceae</taxon>
        <taxon>Athelia</taxon>
    </lineage>
</organism>
<dbReference type="Gene3D" id="2.115.10.20">
    <property type="entry name" value="Glycosyl hydrolase domain, family 43"/>
    <property type="match status" value="1"/>
</dbReference>
<dbReference type="OrthoDB" id="202537at2759"/>
<evidence type="ECO:0000256" key="4">
    <source>
        <dbReference type="RuleBase" id="RU362110"/>
    </source>
</evidence>
<name>A0A165WCK3_9AGAM</name>
<dbReference type="GO" id="GO:0004575">
    <property type="term" value="F:sucrose alpha-glucosidase activity"/>
    <property type="evidence" value="ECO:0007669"/>
    <property type="project" value="TreeGrafter"/>
</dbReference>
<keyword evidence="3 4" id="KW-0326">Glycosidase</keyword>
<keyword evidence="9" id="KW-1185">Reference proteome</keyword>
<comment type="similarity">
    <text evidence="1 4">Belongs to the glycosyl hydrolase 32 family.</text>
</comment>
<dbReference type="SUPFAM" id="SSF75005">
    <property type="entry name" value="Arabinanase/levansucrase/invertase"/>
    <property type="match status" value="1"/>
</dbReference>
<dbReference type="AlphaFoldDB" id="A0A165WCK3"/>
<dbReference type="Gene3D" id="2.60.120.560">
    <property type="entry name" value="Exo-inulinase, domain 1"/>
    <property type="match status" value="1"/>
</dbReference>
<dbReference type="PANTHER" id="PTHR42800">
    <property type="entry name" value="EXOINULINASE INUD (AFU_ORTHOLOGUE AFUA_5G00480)"/>
    <property type="match status" value="1"/>
</dbReference>
<dbReference type="Pfam" id="PF00251">
    <property type="entry name" value="Glyco_hydro_32N"/>
    <property type="match status" value="1"/>
</dbReference>
<dbReference type="InterPro" id="IPR013320">
    <property type="entry name" value="ConA-like_dom_sf"/>
</dbReference>
<evidence type="ECO:0000313" key="9">
    <source>
        <dbReference type="Proteomes" id="UP000076532"/>
    </source>
</evidence>
<evidence type="ECO:0000259" key="6">
    <source>
        <dbReference type="Pfam" id="PF00251"/>
    </source>
</evidence>
<feature type="domain" description="Glycosyl hydrolase family 32 N-terminal" evidence="6">
    <location>
        <begin position="63"/>
        <end position="412"/>
    </location>
</feature>
<evidence type="ECO:0000256" key="3">
    <source>
        <dbReference type="ARBA" id="ARBA00023295"/>
    </source>
</evidence>
<evidence type="ECO:0000256" key="2">
    <source>
        <dbReference type="ARBA" id="ARBA00022801"/>
    </source>
</evidence>
<dbReference type="SMART" id="SM00640">
    <property type="entry name" value="Glyco_32"/>
    <property type="match status" value="1"/>
</dbReference>